<protein>
    <submittedName>
        <fullName evidence="2">Formamidase</fullName>
        <ecNumber evidence="2">3.5.1.49</ecNumber>
    </submittedName>
</protein>
<dbReference type="PANTHER" id="PTHR31891:SF1">
    <property type="entry name" value="FORMAMIDASE C869.04-RELATED"/>
    <property type="match status" value="1"/>
</dbReference>
<accession>A0A517YIF7</accession>
<dbReference type="EC" id="3.5.1.49" evidence="2"/>
<dbReference type="Gene3D" id="2.60.120.580">
    <property type="entry name" value="Acetamidase/Formamidase-like domains"/>
    <property type="match status" value="1"/>
</dbReference>
<organism evidence="2 3">
    <name type="scientific">Anatilimnocola aggregata</name>
    <dbReference type="NCBI Taxonomy" id="2528021"/>
    <lineage>
        <taxon>Bacteria</taxon>
        <taxon>Pseudomonadati</taxon>
        <taxon>Planctomycetota</taxon>
        <taxon>Planctomycetia</taxon>
        <taxon>Pirellulales</taxon>
        <taxon>Pirellulaceae</taxon>
        <taxon>Anatilimnocola</taxon>
    </lineage>
</organism>
<proteinExistence type="predicted"/>
<dbReference type="Pfam" id="PF03069">
    <property type="entry name" value="FmdA_AmdA"/>
    <property type="match status" value="2"/>
</dbReference>
<dbReference type="Gene3D" id="3.10.28.20">
    <property type="entry name" value="Acetamidase/Formamidase-like domains"/>
    <property type="match status" value="1"/>
</dbReference>
<dbReference type="RefSeq" id="WP_145094716.1">
    <property type="nucleotide sequence ID" value="NZ_CP036274.1"/>
</dbReference>
<name>A0A517YIF7_9BACT</name>
<feature type="region of interest" description="Disordered" evidence="1">
    <location>
        <begin position="44"/>
        <end position="64"/>
    </location>
</feature>
<dbReference type="AlphaFoldDB" id="A0A517YIF7"/>
<dbReference type="GO" id="GO:0004328">
    <property type="term" value="F:formamidase activity"/>
    <property type="evidence" value="ECO:0007669"/>
    <property type="project" value="UniProtKB-EC"/>
</dbReference>
<sequence length="296" mass="32368">MQRLPIGPLYYEYSRHNEPRLRIQPGETIVVESEDAFSGQIRTNADRRDKSIQPKGNPQTGPIWIEGAEPGDSLAVTIREIKPLIGQCSTRTSDPRQLAEWLGTECPHGTHVCAINDGQIHWSDKLTIPYRPMLGCIGTAPDWGVPTTIPAGVHGGNMDIIEVCPGNTIYLPVFVPGGYLYLGDAHAAMGHGELSASGLEMPAESTITVELRKGKKISGPRIESPTELMTVATGCPMERATAEAFAKLILWLEADYGWDRWRAYDLLTHVASISVGYYAIGTVATKIEKRYLVGNA</sequence>
<evidence type="ECO:0000313" key="2">
    <source>
        <dbReference type="EMBL" id="QDU29995.1"/>
    </source>
</evidence>
<gene>
    <name evidence="2" type="primary">fmdA</name>
    <name evidence="2" type="ORF">ETAA8_51130</name>
</gene>
<dbReference type="InterPro" id="IPR004304">
    <property type="entry name" value="FmdA_AmdA"/>
</dbReference>
<dbReference type="KEGG" id="aagg:ETAA8_51130"/>
<dbReference type="SUPFAM" id="SSF141130">
    <property type="entry name" value="Acetamidase/Formamidase-like"/>
    <property type="match status" value="1"/>
</dbReference>
<reference evidence="2 3" key="1">
    <citation type="submission" date="2019-02" db="EMBL/GenBank/DDBJ databases">
        <title>Deep-cultivation of Planctomycetes and their phenomic and genomic characterization uncovers novel biology.</title>
        <authorList>
            <person name="Wiegand S."/>
            <person name="Jogler M."/>
            <person name="Boedeker C."/>
            <person name="Pinto D."/>
            <person name="Vollmers J."/>
            <person name="Rivas-Marin E."/>
            <person name="Kohn T."/>
            <person name="Peeters S.H."/>
            <person name="Heuer A."/>
            <person name="Rast P."/>
            <person name="Oberbeckmann S."/>
            <person name="Bunk B."/>
            <person name="Jeske O."/>
            <person name="Meyerdierks A."/>
            <person name="Storesund J.E."/>
            <person name="Kallscheuer N."/>
            <person name="Luecker S."/>
            <person name="Lage O.M."/>
            <person name="Pohl T."/>
            <person name="Merkel B.J."/>
            <person name="Hornburger P."/>
            <person name="Mueller R.-W."/>
            <person name="Bruemmer F."/>
            <person name="Labrenz M."/>
            <person name="Spormann A.M."/>
            <person name="Op den Camp H."/>
            <person name="Overmann J."/>
            <person name="Amann R."/>
            <person name="Jetten M.S.M."/>
            <person name="Mascher T."/>
            <person name="Medema M.H."/>
            <person name="Devos D.P."/>
            <person name="Kaster A.-K."/>
            <person name="Ovreas L."/>
            <person name="Rohde M."/>
            <person name="Galperin M.Y."/>
            <person name="Jogler C."/>
        </authorList>
    </citation>
    <scope>NUCLEOTIDE SEQUENCE [LARGE SCALE GENOMIC DNA]</scope>
    <source>
        <strain evidence="2 3">ETA_A8</strain>
    </source>
</reference>
<keyword evidence="3" id="KW-1185">Reference proteome</keyword>
<dbReference type="OrthoDB" id="9811740at2"/>
<dbReference type="PANTHER" id="PTHR31891">
    <property type="entry name" value="FORMAMIDASE C869.04-RELATED"/>
    <property type="match status" value="1"/>
</dbReference>
<dbReference type="Proteomes" id="UP000315017">
    <property type="component" value="Chromosome"/>
</dbReference>
<keyword evidence="2" id="KW-0378">Hydrolase</keyword>
<evidence type="ECO:0000256" key="1">
    <source>
        <dbReference type="SAM" id="MobiDB-lite"/>
    </source>
</evidence>
<evidence type="ECO:0000313" key="3">
    <source>
        <dbReference type="Proteomes" id="UP000315017"/>
    </source>
</evidence>
<dbReference type="EMBL" id="CP036274">
    <property type="protein sequence ID" value="QDU29995.1"/>
    <property type="molecule type" value="Genomic_DNA"/>
</dbReference>